<dbReference type="InterPro" id="IPR036649">
    <property type="entry name" value="Pyrophosphatase_sf"/>
</dbReference>
<dbReference type="OrthoDB" id="5187599at2"/>
<comment type="subcellular location">
    <subcellularLocation>
        <location evidence="7">Cytoplasm</location>
    </subcellularLocation>
</comment>
<dbReference type="Gene3D" id="3.90.80.10">
    <property type="entry name" value="Inorganic pyrophosphatase"/>
    <property type="match status" value="1"/>
</dbReference>
<dbReference type="CDD" id="cd00412">
    <property type="entry name" value="pyrophosphatase"/>
    <property type="match status" value="1"/>
</dbReference>
<evidence type="ECO:0000256" key="6">
    <source>
        <dbReference type="ARBA" id="ARBA00047820"/>
    </source>
</evidence>
<comment type="caution">
    <text evidence="8">The sequence shown here is derived from an EMBL/GenBank/DDBJ whole genome shotgun (WGS) entry which is preliminary data.</text>
</comment>
<comment type="subunit">
    <text evidence="7">Homohexamer.</text>
</comment>
<gene>
    <name evidence="7" type="primary">ppa</name>
    <name evidence="8" type="ORF">A6F49_11660</name>
</gene>
<dbReference type="RefSeq" id="WP_043058136.1">
    <property type="nucleotide sequence ID" value="NZ_LXEY01000019.1"/>
</dbReference>
<dbReference type="Pfam" id="PF00719">
    <property type="entry name" value="Pyrophosphatase"/>
    <property type="match status" value="1"/>
</dbReference>
<feature type="binding site" evidence="7">
    <location>
        <position position="90"/>
    </location>
    <ligand>
        <name>Mg(2+)</name>
        <dbReference type="ChEBI" id="CHEBI:18420"/>
        <label>3</label>
    </ligand>
</feature>
<dbReference type="Proteomes" id="UP000078292">
    <property type="component" value="Unassembled WGS sequence"/>
</dbReference>
<accession>A0A1B7LYX5</accession>
<feature type="binding site" evidence="7">
    <location>
        <position position="42"/>
    </location>
    <ligand>
        <name>substrate</name>
    </ligand>
</feature>
<keyword evidence="5 7" id="KW-0460">Magnesium</keyword>
<evidence type="ECO:0000313" key="8">
    <source>
        <dbReference type="EMBL" id="OAV60598.1"/>
    </source>
</evidence>
<comment type="similarity">
    <text evidence="7">Belongs to the PPase family.</text>
</comment>
<dbReference type="PROSITE" id="PS00387">
    <property type="entry name" value="PPASE"/>
    <property type="match status" value="1"/>
</dbReference>
<dbReference type="PANTHER" id="PTHR10286">
    <property type="entry name" value="INORGANIC PYROPHOSPHATASE"/>
    <property type="match status" value="1"/>
</dbReference>
<comment type="catalytic activity">
    <reaction evidence="6 7">
        <text>diphosphate + H2O = 2 phosphate + H(+)</text>
        <dbReference type="Rhea" id="RHEA:24576"/>
        <dbReference type="ChEBI" id="CHEBI:15377"/>
        <dbReference type="ChEBI" id="CHEBI:15378"/>
        <dbReference type="ChEBI" id="CHEBI:33019"/>
        <dbReference type="ChEBI" id="CHEBI:43474"/>
        <dbReference type="EC" id="3.6.1.1"/>
    </reaction>
</comment>
<dbReference type="AlphaFoldDB" id="A0A1B7LYX5"/>
<sequence length="159" mass="18033">MQHDVTIEIPAGSRVKYEINEETGRLHLDRILFTSMEYPTHYGFFDNTLGEDGDPLDALVYLPGFDLLPGVVVEARPIGIFSMTDDGGGDDKVLCVPNDPRYAHIQELEDIDEYLIKEIEHFFTRYKDLEPGKWVKAEGWKARAAAEAELQASIDRFKG</sequence>
<organism evidence="8 9">
    <name type="scientific">Enteractinococcus helveticum</name>
    <dbReference type="NCBI Taxonomy" id="1837282"/>
    <lineage>
        <taxon>Bacteria</taxon>
        <taxon>Bacillati</taxon>
        <taxon>Actinomycetota</taxon>
        <taxon>Actinomycetes</taxon>
        <taxon>Micrococcales</taxon>
        <taxon>Micrococcaceae</taxon>
    </lineage>
</organism>
<feature type="binding site" evidence="7">
    <location>
        <position position="57"/>
    </location>
    <ligand>
        <name>Mg(2+)</name>
        <dbReference type="ChEBI" id="CHEBI:18420"/>
        <label>1</label>
    </ligand>
</feature>
<dbReference type="HAMAP" id="MF_00209">
    <property type="entry name" value="Inorganic_PPase"/>
    <property type="match status" value="1"/>
</dbReference>
<feature type="binding site" evidence="7">
    <location>
        <position position="90"/>
    </location>
    <ligand>
        <name>Mg(2+)</name>
        <dbReference type="ChEBI" id="CHEBI:18420"/>
        <label>1</label>
    </ligand>
</feature>
<evidence type="ECO:0000313" key="9">
    <source>
        <dbReference type="Proteomes" id="UP000078292"/>
    </source>
</evidence>
<protein>
    <recommendedName>
        <fullName evidence="7">Inorganic pyrophosphatase</fullName>
        <ecNumber evidence="7">3.6.1.1</ecNumber>
    </recommendedName>
    <alternativeName>
        <fullName evidence="7">Pyrophosphate phospho-hydrolase</fullName>
        <shortName evidence="7">PPase</shortName>
    </alternativeName>
</protein>
<evidence type="ECO:0000256" key="1">
    <source>
        <dbReference type="ARBA" id="ARBA00001946"/>
    </source>
</evidence>
<feature type="binding site" evidence="7">
    <location>
        <position position="85"/>
    </location>
    <ligand>
        <name>Mg(2+)</name>
        <dbReference type="ChEBI" id="CHEBI:18420"/>
        <label>3</label>
    </ligand>
</feature>
<comment type="cofactor">
    <cofactor evidence="1 7">
        <name>Mg(2+)</name>
        <dbReference type="ChEBI" id="CHEBI:18420"/>
    </cofactor>
</comment>
<reference evidence="8 9" key="1">
    <citation type="submission" date="2016-04" db="EMBL/GenBank/DDBJ databases">
        <title>First whole genome shotgun sequence of the bacterium Enteractinococcus sp. strain UASWS1574.</title>
        <authorList>
            <person name="Crovadore J."/>
            <person name="Chablais R."/>
            <person name="Lefort F."/>
        </authorList>
    </citation>
    <scope>NUCLEOTIDE SEQUENCE [LARGE SCALE GENOMIC DNA]</scope>
    <source>
        <strain evidence="8 9">UASWS1574</strain>
    </source>
</reference>
<feature type="binding site" evidence="7">
    <location>
        <position position="30"/>
    </location>
    <ligand>
        <name>substrate</name>
    </ligand>
</feature>
<feature type="binding site" evidence="7">
    <location>
        <position position="57"/>
    </location>
    <ligand>
        <name>Mg(2+)</name>
        <dbReference type="ChEBI" id="CHEBI:18420"/>
        <label>2</label>
    </ligand>
</feature>
<dbReference type="GO" id="GO:0006796">
    <property type="term" value="P:phosphate-containing compound metabolic process"/>
    <property type="evidence" value="ECO:0007669"/>
    <property type="project" value="InterPro"/>
</dbReference>
<name>A0A1B7LYX5_9MICC</name>
<feature type="binding site" evidence="7">
    <location>
        <position position="126"/>
    </location>
    <ligand>
        <name>substrate</name>
    </ligand>
</feature>
<feature type="binding site" evidence="7">
    <location>
        <position position="8"/>
    </location>
    <ligand>
        <name>Mg(2+)</name>
        <dbReference type="ChEBI" id="CHEBI:18420"/>
        <label>2</label>
    </ligand>
</feature>
<keyword evidence="2 7" id="KW-0963">Cytoplasm</keyword>
<feature type="binding site" evidence="7">
    <location>
        <position position="16"/>
    </location>
    <ligand>
        <name>substrate</name>
    </ligand>
</feature>
<keyword evidence="4 7" id="KW-0378">Hydrolase</keyword>
<keyword evidence="9" id="KW-1185">Reference proteome</keyword>
<evidence type="ECO:0000256" key="7">
    <source>
        <dbReference type="HAMAP-Rule" id="MF_00209"/>
    </source>
</evidence>
<dbReference type="GO" id="GO:0004427">
    <property type="term" value="F:inorganic diphosphate phosphatase activity"/>
    <property type="evidence" value="ECO:0007669"/>
    <property type="project" value="UniProtKB-UniRule"/>
</dbReference>
<dbReference type="GO" id="GO:0000287">
    <property type="term" value="F:magnesium ion binding"/>
    <property type="evidence" value="ECO:0007669"/>
    <property type="project" value="UniProtKB-UniRule"/>
</dbReference>
<evidence type="ECO:0000256" key="3">
    <source>
        <dbReference type="ARBA" id="ARBA00022723"/>
    </source>
</evidence>
<comment type="function">
    <text evidence="7">Catalyzes the hydrolysis of inorganic pyrophosphate (PPi) forming two phosphate ions.</text>
</comment>
<dbReference type="FunFam" id="3.90.80.10:FF:000003">
    <property type="entry name" value="Inorganic pyrophosphatase"/>
    <property type="match status" value="1"/>
</dbReference>
<dbReference type="SUPFAM" id="SSF50324">
    <property type="entry name" value="Inorganic pyrophosphatase"/>
    <property type="match status" value="1"/>
</dbReference>
<evidence type="ECO:0000256" key="5">
    <source>
        <dbReference type="ARBA" id="ARBA00022842"/>
    </source>
</evidence>
<dbReference type="EC" id="3.6.1.1" evidence="7"/>
<dbReference type="EMBL" id="LXEY01000019">
    <property type="protein sequence ID" value="OAV60598.1"/>
    <property type="molecule type" value="Genomic_DNA"/>
</dbReference>
<dbReference type="STRING" id="1837282.A6F49_11660"/>
<evidence type="ECO:0000256" key="2">
    <source>
        <dbReference type="ARBA" id="ARBA00022490"/>
    </source>
</evidence>
<keyword evidence="3 7" id="KW-0479">Metal-binding</keyword>
<feature type="active site" description="Proton acceptor" evidence="7">
    <location>
        <position position="90"/>
    </location>
</feature>
<feature type="binding site" evidence="7">
    <location>
        <position position="52"/>
    </location>
    <ligand>
        <name>Mg(2+)</name>
        <dbReference type="ChEBI" id="CHEBI:18420"/>
        <label>1</label>
    </ligand>
</feature>
<proteinExistence type="inferred from homology"/>
<dbReference type="InterPro" id="IPR008162">
    <property type="entry name" value="Pyrophosphatase"/>
</dbReference>
<dbReference type="GO" id="GO:0005737">
    <property type="term" value="C:cytoplasm"/>
    <property type="evidence" value="ECO:0007669"/>
    <property type="project" value="UniProtKB-SubCell"/>
</dbReference>
<evidence type="ECO:0000256" key="4">
    <source>
        <dbReference type="ARBA" id="ARBA00022801"/>
    </source>
</evidence>